<organism evidence="2 3">
    <name type="scientific">Tribonema minus</name>
    <dbReference type="NCBI Taxonomy" id="303371"/>
    <lineage>
        <taxon>Eukaryota</taxon>
        <taxon>Sar</taxon>
        <taxon>Stramenopiles</taxon>
        <taxon>Ochrophyta</taxon>
        <taxon>PX clade</taxon>
        <taxon>Xanthophyceae</taxon>
        <taxon>Tribonematales</taxon>
        <taxon>Tribonemataceae</taxon>
        <taxon>Tribonema</taxon>
    </lineage>
</organism>
<reference evidence="2" key="1">
    <citation type="submission" date="2021-02" db="EMBL/GenBank/DDBJ databases">
        <title>First Annotated Genome of the Yellow-green Alga Tribonema minus.</title>
        <authorList>
            <person name="Mahan K.M."/>
        </authorList>
    </citation>
    <scope>NUCLEOTIDE SEQUENCE</scope>
    <source>
        <strain evidence="2">UTEX B ZZ1240</strain>
    </source>
</reference>
<protein>
    <submittedName>
        <fullName evidence="2">Uncharacterized protein</fullName>
    </submittedName>
</protein>
<evidence type="ECO:0000256" key="1">
    <source>
        <dbReference type="SAM" id="MobiDB-lite"/>
    </source>
</evidence>
<evidence type="ECO:0000313" key="3">
    <source>
        <dbReference type="Proteomes" id="UP000664859"/>
    </source>
</evidence>
<accession>A0A835Z2X0</accession>
<feature type="compositionally biased region" description="Polar residues" evidence="1">
    <location>
        <begin position="8"/>
        <end position="20"/>
    </location>
</feature>
<gene>
    <name evidence="2" type="ORF">JKP88DRAFT_289258</name>
</gene>
<dbReference type="AlphaFoldDB" id="A0A835Z2X0"/>
<sequence length="120" mass="12555">MAPLATRCVTQPSGMQRQRTSIKQPFNSLSIQPRRMQKMQQQHLPLAAAGQAAEACVRALMGGGRGAGVRAASADAASAAEKSMAAAAAAAAVLTAVQTSEKQRLLKKAGELPQRRCAER</sequence>
<proteinExistence type="predicted"/>
<feature type="region of interest" description="Disordered" evidence="1">
    <location>
        <begin position="1"/>
        <end position="20"/>
    </location>
</feature>
<name>A0A835Z2X0_9STRA</name>
<dbReference type="Proteomes" id="UP000664859">
    <property type="component" value="Unassembled WGS sequence"/>
</dbReference>
<comment type="caution">
    <text evidence="2">The sequence shown here is derived from an EMBL/GenBank/DDBJ whole genome shotgun (WGS) entry which is preliminary data.</text>
</comment>
<evidence type="ECO:0000313" key="2">
    <source>
        <dbReference type="EMBL" id="KAG5185443.1"/>
    </source>
</evidence>
<dbReference type="EMBL" id="JAFCMP010000132">
    <property type="protein sequence ID" value="KAG5185443.1"/>
    <property type="molecule type" value="Genomic_DNA"/>
</dbReference>
<keyword evidence="3" id="KW-1185">Reference proteome</keyword>